<name>C4NTB9_9CAUD</name>
<dbReference type="SUPFAM" id="SSF101386">
    <property type="entry name" value="all-alpha NTP pyrophosphatases"/>
    <property type="match status" value="1"/>
</dbReference>
<dbReference type="EMBL" id="FJ591094">
    <property type="protein sequence ID" value="ACL81385.1"/>
    <property type="molecule type" value="Genomic_DNA"/>
</dbReference>
<dbReference type="OrthoDB" id="14595at10239"/>
<sequence length="182" mass="20838">MFTQQLPAEVFRLQREFIKAMGGKLDFAWAAETLVAEEIKELREAFQKPELSDENIGEIFKELSDVIYVVAHFYNVMPIYAPEIISDERNQKIQSILDEAAILVSEVCQKLRIPLPLLLAAYERVHASNMSKLGEDGKPVYREDGKVTKGPNYTKPDMAPWWMLGSNSNAMKQKRTKEQNKC</sequence>
<dbReference type="RefSeq" id="YP_002898967.1">
    <property type="nucleotide sequence ID" value="NC_012696.1"/>
</dbReference>
<evidence type="ECO:0000313" key="1">
    <source>
        <dbReference type="EMBL" id="ACL81385.1"/>
    </source>
</evidence>
<dbReference type="Proteomes" id="UP000002342">
    <property type="component" value="Segment"/>
</dbReference>
<accession>C4NTB9</accession>
<protein>
    <submittedName>
        <fullName evidence="1">Uncharacterized protein</fullName>
    </submittedName>
</protein>
<dbReference type="InterPro" id="IPR023292">
    <property type="entry name" value="NTP_PyroPHydrolase-like_dom_sf"/>
</dbReference>
<dbReference type="KEGG" id="vg:7874772"/>
<organism evidence="1 2">
    <name type="scientific">Sulfitobacter phage EE36phi1</name>
    <dbReference type="NCBI Taxonomy" id="490913"/>
    <lineage>
        <taxon>Viruses</taxon>
        <taxon>Duplodnaviria</taxon>
        <taxon>Heunggongvirae</taxon>
        <taxon>Uroviricota</taxon>
        <taxon>Caudoviricetes</taxon>
        <taxon>Schitoviridae</taxon>
        <taxon>Rhodovirinae</taxon>
        <taxon>Aorunvirus</taxon>
        <taxon>Aorunvirus EE36phi1</taxon>
    </lineage>
</organism>
<keyword evidence="2" id="KW-1185">Reference proteome</keyword>
<dbReference type="GeneID" id="7874772"/>
<reference evidence="1 2" key="1">
    <citation type="journal article" date="2009" name="Environ. Microbiol.">
        <title>Genome sequences of two novel phages infecting marine roseobacters.</title>
        <authorList>
            <person name="Zhao Y."/>
            <person name="Wang K."/>
            <person name="Jiao N."/>
            <person name="Chen F."/>
        </authorList>
    </citation>
    <scope>NUCLEOTIDE SEQUENCE</scope>
    <source>
        <strain evidence="1">EE36P1</strain>
    </source>
</reference>
<proteinExistence type="predicted"/>
<dbReference type="Gene3D" id="1.10.3420.10">
    <property type="entry name" value="putative ntp pyrophosphohydrolase like domain"/>
    <property type="match status" value="1"/>
</dbReference>
<evidence type="ECO:0000313" key="2">
    <source>
        <dbReference type="Proteomes" id="UP000002342"/>
    </source>
</evidence>